<evidence type="ECO:0000256" key="1">
    <source>
        <dbReference type="ARBA" id="ARBA00005532"/>
    </source>
</evidence>
<dbReference type="NCBIfam" id="TIGR00116">
    <property type="entry name" value="tsf"/>
    <property type="match status" value="1"/>
</dbReference>
<dbReference type="PROSITE" id="PS01127">
    <property type="entry name" value="EF_TS_2"/>
    <property type="match status" value="1"/>
</dbReference>
<dbReference type="InterPro" id="IPR018101">
    <property type="entry name" value="Transl_elong_Ts_CS"/>
</dbReference>
<dbReference type="SUPFAM" id="SSF46934">
    <property type="entry name" value="UBA-like"/>
    <property type="match status" value="1"/>
</dbReference>
<dbReference type="EMBL" id="CP019728">
    <property type="protein sequence ID" value="AQS53182.1"/>
    <property type="molecule type" value="Genomic_DNA"/>
</dbReference>
<name>A0A1S6INQ6_9LACT</name>
<organism evidence="10 11">
    <name type="scientific">Jeotgalibaca dankookensis</name>
    <dbReference type="NCBI Taxonomy" id="708126"/>
    <lineage>
        <taxon>Bacteria</taxon>
        <taxon>Bacillati</taxon>
        <taxon>Bacillota</taxon>
        <taxon>Bacilli</taxon>
        <taxon>Lactobacillales</taxon>
        <taxon>Carnobacteriaceae</taxon>
        <taxon>Jeotgalibaca</taxon>
    </lineage>
</organism>
<dbReference type="GO" id="GO:0005737">
    <property type="term" value="C:cytoplasm"/>
    <property type="evidence" value="ECO:0007669"/>
    <property type="project" value="UniProtKB-SubCell"/>
</dbReference>
<sequence>MAQISAKQVKELRDMTGVGMMDAKRALVEVEGNMDAAVDYLREKGMARAAKKADRIAAEGLANVAIDGNTAVAVEINAETDFVAKNDKFQALVKEITALILENKPADLEAALELSTDDGTLSDKITNATTVIGEKISLRRFTLLEKTDSQTFGSYIHQGGRIVALTLLEGADEETAKEVAMHVAAINPKYVSREEVPADVIEHEKKVLSEQALNEGKPANIVEKMIVGRLNKFLGEISLNDQAFVKDPDVTVSKYVASKNGSVLSFVRFEVGEGIEKRQENFAEEVMSQIKQ</sequence>
<reference evidence="10 11" key="1">
    <citation type="journal article" date="2014" name="Int. J. Syst. Evol. Microbiol.">
        <title>Jeotgalibaca dankookensis gen. nov., sp. nov., a member of the family Carnobacteriaceae, isolated from seujeot (Korean traditional food).</title>
        <authorList>
            <person name="Lee D.G."/>
            <person name="Trujillo M.E."/>
            <person name="Kang H."/>
            <person name="Ahn T.Y."/>
        </authorList>
    </citation>
    <scope>NUCLEOTIDE SEQUENCE [LARGE SCALE GENOMIC DNA]</scope>
    <source>
        <strain evidence="10 11">EX-07</strain>
    </source>
</reference>
<dbReference type="Gene3D" id="1.10.8.10">
    <property type="entry name" value="DNA helicase RuvA subunit, C-terminal domain"/>
    <property type="match status" value="1"/>
</dbReference>
<dbReference type="CDD" id="cd14275">
    <property type="entry name" value="UBA_EF-Ts"/>
    <property type="match status" value="1"/>
</dbReference>
<dbReference type="KEGG" id="jda:BW727_100789"/>
<dbReference type="FunFam" id="1.10.8.10:FF:000001">
    <property type="entry name" value="Elongation factor Ts"/>
    <property type="match status" value="1"/>
</dbReference>
<dbReference type="HAMAP" id="MF_00050">
    <property type="entry name" value="EF_Ts"/>
    <property type="match status" value="1"/>
</dbReference>
<evidence type="ECO:0000256" key="8">
    <source>
        <dbReference type="RuleBase" id="RU000643"/>
    </source>
</evidence>
<dbReference type="AlphaFoldDB" id="A0A1S6INQ6"/>
<dbReference type="FunFam" id="1.10.286.20:FF:000001">
    <property type="entry name" value="Elongation factor Ts"/>
    <property type="match status" value="1"/>
</dbReference>
<dbReference type="Proteomes" id="UP000188993">
    <property type="component" value="Chromosome"/>
</dbReference>
<dbReference type="SUPFAM" id="SSF54713">
    <property type="entry name" value="Elongation factor Ts (EF-Ts), dimerisation domain"/>
    <property type="match status" value="2"/>
</dbReference>
<protein>
    <recommendedName>
        <fullName evidence="2 6">Elongation factor Ts</fullName>
        <shortName evidence="6">EF-Ts</shortName>
    </recommendedName>
</protein>
<gene>
    <name evidence="6 10" type="primary">tsf</name>
    <name evidence="10" type="ORF">BW727_100789</name>
</gene>
<keyword evidence="11" id="KW-1185">Reference proteome</keyword>
<dbReference type="OrthoDB" id="9808348at2"/>
<dbReference type="STRING" id="708126.BW727_100789"/>
<comment type="subcellular location">
    <subcellularLocation>
        <location evidence="6 8">Cytoplasm</location>
    </subcellularLocation>
</comment>
<keyword evidence="3 6" id="KW-0251">Elongation factor</keyword>
<dbReference type="PANTHER" id="PTHR11741:SF0">
    <property type="entry name" value="ELONGATION FACTOR TS, MITOCHONDRIAL"/>
    <property type="match status" value="1"/>
</dbReference>
<dbReference type="InterPro" id="IPR036402">
    <property type="entry name" value="EF-Ts_dimer_sf"/>
</dbReference>
<evidence type="ECO:0000313" key="10">
    <source>
        <dbReference type="EMBL" id="AQS53182.1"/>
    </source>
</evidence>
<dbReference type="InterPro" id="IPR009060">
    <property type="entry name" value="UBA-like_sf"/>
</dbReference>
<comment type="similarity">
    <text evidence="1 6 7">Belongs to the EF-Ts family.</text>
</comment>
<dbReference type="InterPro" id="IPR014039">
    <property type="entry name" value="Transl_elong_EFTs/EF1B_dimer"/>
</dbReference>
<comment type="function">
    <text evidence="5 6 7">Associates with the EF-Tu.GDP complex and induces the exchange of GDP to GTP. It remains bound to the aminoacyl-tRNA.EF-Tu.GTP complex up to the GTP hydrolysis stage on the ribosome.</text>
</comment>
<dbReference type="InterPro" id="IPR001816">
    <property type="entry name" value="Transl_elong_EFTs/EF1B"/>
</dbReference>
<evidence type="ECO:0000256" key="3">
    <source>
        <dbReference type="ARBA" id="ARBA00022768"/>
    </source>
</evidence>
<dbReference type="PANTHER" id="PTHR11741">
    <property type="entry name" value="ELONGATION FACTOR TS"/>
    <property type="match status" value="1"/>
</dbReference>
<dbReference type="PROSITE" id="PS01126">
    <property type="entry name" value="EF_TS_1"/>
    <property type="match status" value="1"/>
</dbReference>
<keyword evidence="6" id="KW-0963">Cytoplasm</keyword>
<evidence type="ECO:0000256" key="7">
    <source>
        <dbReference type="RuleBase" id="RU000642"/>
    </source>
</evidence>
<evidence type="ECO:0000259" key="9">
    <source>
        <dbReference type="Pfam" id="PF00889"/>
    </source>
</evidence>
<evidence type="ECO:0000256" key="4">
    <source>
        <dbReference type="ARBA" id="ARBA00022917"/>
    </source>
</evidence>
<feature type="region of interest" description="Involved in Mg(2+) ion dislocation from EF-Tu" evidence="6">
    <location>
        <begin position="80"/>
        <end position="83"/>
    </location>
</feature>
<evidence type="ECO:0000256" key="5">
    <source>
        <dbReference type="ARBA" id="ARBA00025453"/>
    </source>
</evidence>
<evidence type="ECO:0000256" key="6">
    <source>
        <dbReference type="HAMAP-Rule" id="MF_00050"/>
    </source>
</evidence>
<keyword evidence="4 6" id="KW-0648">Protein biosynthesis</keyword>
<dbReference type="Gene3D" id="1.10.286.20">
    <property type="match status" value="1"/>
</dbReference>
<dbReference type="Pfam" id="PF00889">
    <property type="entry name" value="EF_TS"/>
    <property type="match status" value="1"/>
</dbReference>
<dbReference type="Gene3D" id="3.30.479.20">
    <property type="entry name" value="Elongation factor Ts, dimerisation domain"/>
    <property type="match status" value="2"/>
</dbReference>
<proteinExistence type="inferred from homology"/>
<evidence type="ECO:0000313" key="11">
    <source>
        <dbReference type="Proteomes" id="UP000188993"/>
    </source>
</evidence>
<feature type="domain" description="Translation elongation factor EFTs/EF1B dimerisation" evidence="9">
    <location>
        <begin position="71"/>
        <end position="273"/>
    </location>
</feature>
<accession>A0A1S6INQ6</accession>
<dbReference type="GO" id="GO:0003746">
    <property type="term" value="F:translation elongation factor activity"/>
    <property type="evidence" value="ECO:0007669"/>
    <property type="project" value="UniProtKB-UniRule"/>
</dbReference>
<dbReference type="RefSeq" id="WP_062469379.1">
    <property type="nucleotide sequence ID" value="NZ_BBYN01000012.1"/>
</dbReference>
<evidence type="ECO:0000256" key="2">
    <source>
        <dbReference type="ARBA" id="ARBA00016956"/>
    </source>
</evidence>